<keyword evidence="1" id="KW-0472">Membrane</keyword>
<organism evidence="2 3">
    <name type="scientific">Clitoria ternatea</name>
    <name type="common">Butterfly pea</name>
    <dbReference type="NCBI Taxonomy" id="43366"/>
    <lineage>
        <taxon>Eukaryota</taxon>
        <taxon>Viridiplantae</taxon>
        <taxon>Streptophyta</taxon>
        <taxon>Embryophyta</taxon>
        <taxon>Tracheophyta</taxon>
        <taxon>Spermatophyta</taxon>
        <taxon>Magnoliopsida</taxon>
        <taxon>eudicotyledons</taxon>
        <taxon>Gunneridae</taxon>
        <taxon>Pentapetalae</taxon>
        <taxon>rosids</taxon>
        <taxon>fabids</taxon>
        <taxon>Fabales</taxon>
        <taxon>Fabaceae</taxon>
        <taxon>Papilionoideae</taxon>
        <taxon>50 kb inversion clade</taxon>
        <taxon>NPAAA clade</taxon>
        <taxon>indigoferoid/millettioid clade</taxon>
        <taxon>Phaseoleae</taxon>
        <taxon>Clitoria</taxon>
    </lineage>
</organism>
<dbReference type="Proteomes" id="UP001359559">
    <property type="component" value="Unassembled WGS sequence"/>
</dbReference>
<keyword evidence="3" id="KW-1185">Reference proteome</keyword>
<protein>
    <submittedName>
        <fullName evidence="2">Uncharacterized protein</fullName>
    </submittedName>
</protein>
<comment type="caution">
    <text evidence="2">The sequence shown here is derived from an EMBL/GenBank/DDBJ whole genome shotgun (WGS) entry which is preliminary data.</text>
</comment>
<reference evidence="2 3" key="1">
    <citation type="submission" date="2024-01" db="EMBL/GenBank/DDBJ databases">
        <title>The genomes of 5 underutilized Papilionoideae crops provide insights into root nodulation and disease resistance.</title>
        <authorList>
            <person name="Yuan L."/>
        </authorList>
    </citation>
    <scope>NUCLEOTIDE SEQUENCE [LARGE SCALE GENOMIC DNA]</scope>
    <source>
        <strain evidence="2">LY-2023</strain>
        <tissue evidence="2">Leaf</tissue>
    </source>
</reference>
<proteinExistence type="predicted"/>
<feature type="transmembrane region" description="Helical" evidence="1">
    <location>
        <begin position="14"/>
        <end position="33"/>
    </location>
</feature>
<dbReference type="AlphaFoldDB" id="A0AAN9EXX2"/>
<name>A0AAN9EXX2_CLITE</name>
<accession>A0AAN9EXX2</accession>
<evidence type="ECO:0000256" key="1">
    <source>
        <dbReference type="SAM" id="Phobius"/>
    </source>
</evidence>
<keyword evidence="1" id="KW-1133">Transmembrane helix</keyword>
<gene>
    <name evidence="2" type="ORF">RJT34_32685</name>
</gene>
<keyword evidence="1" id="KW-0812">Transmembrane</keyword>
<dbReference type="EMBL" id="JAYKXN010000008">
    <property type="protein sequence ID" value="KAK7265069.1"/>
    <property type="molecule type" value="Genomic_DNA"/>
</dbReference>
<sequence>MGAFEWSWNSSASFLYGGLAPIFGVIGLALLVIACSRRRPLCNCEVNNPKGSPKLDEPNVLALVPSLHEDVKFLYAVGFRVSWKRQQLAAYSCNLS</sequence>
<evidence type="ECO:0000313" key="2">
    <source>
        <dbReference type="EMBL" id="KAK7265069.1"/>
    </source>
</evidence>
<evidence type="ECO:0000313" key="3">
    <source>
        <dbReference type="Proteomes" id="UP001359559"/>
    </source>
</evidence>